<dbReference type="GO" id="GO:0019853">
    <property type="term" value="P:L-ascorbic acid biosynthetic process"/>
    <property type="evidence" value="ECO:0007669"/>
    <property type="project" value="TreeGrafter"/>
</dbReference>
<dbReference type="InterPro" id="IPR005511">
    <property type="entry name" value="SMP-30"/>
</dbReference>
<sequence>MLNFQKTIGDRCDLAEGCCWCDKTESFFWIDVTRSLLFQYKLYEEELVTFPTPAPPVNTLPSEDPDKLLVTLYDGLYLLDLKQREWVLWTEIDSDPLNRMNDGGVDRNGNIWLGSMQKNIADDGSPLDIGANGNFFSMVNRHTIRNHQTHIGVFNMMVFSPDDKWLYFADSMKSEIYRSPFHAQTSSIGSPEVFSKLGDSYGVPDGAAMDSEGHIWSARWDGSGIARLTHSGELETLYKVNTSRPTNVCFGGRDMKTLLVTTAAYLLEGDERAGEIQLYHSDVAGLPTYRANIPNWSRLQRV</sequence>
<feature type="binding site" evidence="3">
    <location>
        <position position="101"/>
    </location>
    <ligand>
        <name>substrate</name>
    </ligand>
</feature>
<feature type="binding site" evidence="3">
    <location>
        <position position="155"/>
    </location>
    <ligand>
        <name>a divalent metal cation</name>
        <dbReference type="ChEBI" id="CHEBI:60240"/>
    </ligand>
</feature>
<dbReference type="Pfam" id="PF08450">
    <property type="entry name" value="SGL"/>
    <property type="match status" value="1"/>
</dbReference>
<protein>
    <submittedName>
        <fullName evidence="5">Gluconolactonase</fullName>
    </submittedName>
</protein>
<keyword evidence="3" id="KW-0479">Metal-binding</keyword>
<gene>
    <name evidence="5" type="ORF">VIBNISOn1_1720078</name>
</gene>
<evidence type="ECO:0000313" key="5">
    <source>
        <dbReference type="EMBL" id="CCO46278.1"/>
    </source>
</evidence>
<dbReference type="AlphaFoldDB" id="A0AAV2VP86"/>
<feature type="binding site" evidence="3">
    <location>
        <position position="205"/>
    </location>
    <ligand>
        <name>a divalent metal cation</name>
        <dbReference type="ChEBI" id="CHEBI:60240"/>
    </ligand>
</feature>
<dbReference type="InterPro" id="IPR011042">
    <property type="entry name" value="6-blade_b-propeller_TolB-like"/>
</dbReference>
<accession>A0AAV2VP86</accession>
<dbReference type="EMBL" id="CAOF01000082">
    <property type="protein sequence ID" value="CCO46278.1"/>
    <property type="molecule type" value="Genomic_DNA"/>
</dbReference>
<dbReference type="PRINTS" id="PR01790">
    <property type="entry name" value="SMP30FAMILY"/>
</dbReference>
<proteinExistence type="inferred from homology"/>
<dbReference type="GO" id="GO:0005509">
    <property type="term" value="F:calcium ion binding"/>
    <property type="evidence" value="ECO:0007669"/>
    <property type="project" value="TreeGrafter"/>
</dbReference>
<dbReference type="InterPro" id="IPR013658">
    <property type="entry name" value="SGL"/>
</dbReference>
<feature type="binding site" evidence="3">
    <location>
        <position position="16"/>
    </location>
    <ligand>
        <name>a divalent metal cation</name>
        <dbReference type="ChEBI" id="CHEBI:60240"/>
    </ligand>
</feature>
<comment type="caution">
    <text evidence="5">The sequence shown here is derived from an EMBL/GenBank/DDBJ whole genome shotgun (WGS) entry which is preliminary data.</text>
</comment>
<organism evidence="5 6">
    <name type="scientific">Vibrio nigripulchritudo SOn1</name>
    <dbReference type="NCBI Taxonomy" id="1238450"/>
    <lineage>
        <taxon>Bacteria</taxon>
        <taxon>Pseudomonadati</taxon>
        <taxon>Pseudomonadota</taxon>
        <taxon>Gammaproteobacteria</taxon>
        <taxon>Vibrionales</taxon>
        <taxon>Vibrionaceae</taxon>
        <taxon>Vibrio</taxon>
    </lineage>
</organism>
<evidence type="ECO:0000259" key="4">
    <source>
        <dbReference type="Pfam" id="PF08450"/>
    </source>
</evidence>
<evidence type="ECO:0000256" key="3">
    <source>
        <dbReference type="PIRSR" id="PIRSR605511-2"/>
    </source>
</evidence>
<evidence type="ECO:0000256" key="1">
    <source>
        <dbReference type="ARBA" id="ARBA00008853"/>
    </source>
</evidence>
<feature type="binding site" evidence="3">
    <location>
        <position position="99"/>
    </location>
    <ligand>
        <name>substrate</name>
    </ligand>
</feature>
<name>A0AAV2VP86_9VIBR</name>
<dbReference type="Gene3D" id="2.120.10.30">
    <property type="entry name" value="TolB, C-terminal domain"/>
    <property type="match status" value="1"/>
</dbReference>
<reference evidence="5 6" key="1">
    <citation type="journal article" date="2013" name="ISME J.">
        <title>Comparative genomics of pathogenic lineages of Vibrio nigripulchritudo identifies virulence-associated traits.</title>
        <authorList>
            <person name="Goudenege D."/>
            <person name="Labreuche Y."/>
            <person name="Krin E."/>
            <person name="Ansquer D."/>
            <person name="Mangenot S."/>
            <person name="Calteau A."/>
            <person name="Medigue C."/>
            <person name="Mazel D."/>
            <person name="Polz M.F."/>
            <person name="Le Roux F."/>
        </authorList>
    </citation>
    <scope>NUCLEOTIDE SEQUENCE [LARGE SCALE GENOMIC DNA]</scope>
    <source>
        <strain evidence="5 6">SOn1</strain>
    </source>
</reference>
<dbReference type="SUPFAM" id="SSF63829">
    <property type="entry name" value="Calcium-dependent phosphotriesterase"/>
    <property type="match status" value="1"/>
</dbReference>
<dbReference type="GO" id="GO:0004341">
    <property type="term" value="F:gluconolactonase activity"/>
    <property type="evidence" value="ECO:0007669"/>
    <property type="project" value="TreeGrafter"/>
</dbReference>
<dbReference type="PANTHER" id="PTHR10907:SF47">
    <property type="entry name" value="REGUCALCIN"/>
    <property type="match status" value="1"/>
</dbReference>
<keyword evidence="3" id="KW-0862">Zinc</keyword>
<dbReference type="Proteomes" id="UP000018211">
    <property type="component" value="Unassembled WGS sequence"/>
</dbReference>
<feature type="domain" description="SMP-30/Gluconolactonase/LRE-like region" evidence="4">
    <location>
        <begin position="14"/>
        <end position="263"/>
    </location>
</feature>
<comment type="similarity">
    <text evidence="1">Belongs to the SMP-30/CGR1 family.</text>
</comment>
<comment type="cofactor">
    <cofactor evidence="3">
        <name>Zn(2+)</name>
        <dbReference type="ChEBI" id="CHEBI:29105"/>
    </cofactor>
    <text evidence="3">Binds 1 divalent metal cation per subunit.</text>
</comment>
<dbReference type="RefSeq" id="WP_022611466.1">
    <property type="nucleotide sequence ID" value="NZ_LK391965.1"/>
</dbReference>
<evidence type="ECO:0000256" key="2">
    <source>
        <dbReference type="PIRSR" id="PIRSR605511-1"/>
    </source>
</evidence>
<feature type="active site" description="Proton donor/acceptor" evidence="2">
    <location>
        <position position="205"/>
    </location>
</feature>
<dbReference type="PANTHER" id="PTHR10907">
    <property type="entry name" value="REGUCALCIN"/>
    <property type="match status" value="1"/>
</dbReference>
<evidence type="ECO:0000313" key="6">
    <source>
        <dbReference type="Proteomes" id="UP000018211"/>
    </source>
</evidence>